<name>A0A258CYX8_CAUVI</name>
<sequence>MNAPQPLAFVNARLVDPESGYDGPGGVIVSEGVITDVAKGREFGKLSKAVRVVDCGGALLAPGLIDLRVRTGEPGAETKETLASAAKAAAAGGVTSFVVQPDTAPAIDDPSMVDFILRRARDVDSARILVAGAATKGLLGEQMAEIGLMREAGCVYVTDAGKPIVDSKVMQRVLTYAKGFDTLLAHRPMDPWLGKGGAAIGGEFAGRMGLPSISPMAERIMLERDVALLEATGGKLLVFQISSAQALETL</sequence>
<dbReference type="InterPro" id="IPR011059">
    <property type="entry name" value="Metal-dep_hydrolase_composite"/>
</dbReference>
<dbReference type="EMBL" id="NCDQ01000301">
    <property type="protein sequence ID" value="OYX00574.1"/>
    <property type="molecule type" value="Genomic_DNA"/>
</dbReference>
<gene>
    <name evidence="3" type="ORF">B7Z12_15830</name>
</gene>
<proteinExistence type="predicted"/>
<dbReference type="PANTHER" id="PTHR43668:SF2">
    <property type="entry name" value="ALLANTOINASE"/>
    <property type="match status" value="1"/>
</dbReference>
<dbReference type="GO" id="GO:0006145">
    <property type="term" value="P:purine nucleobase catabolic process"/>
    <property type="evidence" value="ECO:0007669"/>
    <property type="project" value="TreeGrafter"/>
</dbReference>
<dbReference type="InterPro" id="IPR050138">
    <property type="entry name" value="DHOase/Allantoinase_Hydrolase"/>
</dbReference>
<organism evidence="3 4">
    <name type="scientific">Caulobacter vibrioides</name>
    <name type="common">Caulobacter crescentus</name>
    <dbReference type="NCBI Taxonomy" id="155892"/>
    <lineage>
        <taxon>Bacteria</taxon>
        <taxon>Pseudomonadati</taxon>
        <taxon>Pseudomonadota</taxon>
        <taxon>Alphaproteobacteria</taxon>
        <taxon>Caulobacterales</taxon>
        <taxon>Caulobacteraceae</taxon>
        <taxon>Caulobacter</taxon>
    </lineage>
</organism>
<dbReference type="Gene3D" id="3.20.20.140">
    <property type="entry name" value="Metal-dependent hydrolases"/>
    <property type="match status" value="1"/>
</dbReference>
<dbReference type="SUPFAM" id="SSF51338">
    <property type="entry name" value="Composite domain of metallo-dependent hydrolases"/>
    <property type="match status" value="1"/>
</dbReference>
<evidence type="ECO:0000256" key="1">
    <source>
        <dbReference type="ARBA" id="ARBA00022975"/>
    </source>
</evidence>
<reference evidence="3 4" key="1">
    <citation type="submission" date="2017-03" db="EMBL/GenBank/DDBJ databases">
        <title>Lifting the veil on microbial sulfur biogeochemistry in mining wastewaters.</title>
        <authorList>
            <person name="Kantor R.S."/>
            <person name="Colenbrander Nelson T."/>
            <person name="Marshall S."/>
            <person name="Bennett D."/>
            <person name="Apte S."/>
            <person name="Camacho D."/>
            <person name="Thomas B.C."/>
            <person name="Warren L.A."/>
            <person name="Banfield J.F."/>
        </authorList>
    </citation>
    <scope>NUCLEOTIDE SEQUENCE [LARGE SCALE GENOMIC DNA]</scope>
    <source>
        <strain evidence="3">32-67-7</strain>
    </source>
</reference>
<dbReference type="InterPro" id="IPR024403">
    <property type="entry name" value="DHOase_cat"/>
</dbReference>
<dbReference type="InterPro" id="IPR032466">
    <property type="entry name" value="Metal_Hydrolase"/>
</dbReference>
<evidence type="ECO:0000259" key="2">
    <source>
        <dbReference type="Pfam" id="PF12890"/>
    </source>
</evidence>
<dbReference type="Gene3D" id="2.30.40.10">
    <property type="entry name" value="Urease, subunit C, domain 1"/>
    <property type="match status" value="1"/>
</dbReference>
<feature type="domain" description="Dihydroorotase catalytic" evidence="2">
    <location>
        <begin position="57"/>
        <end position="243"/>
    </location>
</feature>
<protein>
    <submittedName>
        <fullName evidence="3">Dihydroorotase</fullName>
    </submittedName>
</protein>
<dbReference type="GO" id="GO:0005737">
    <property type="term" value="C:cytoplasm"/>
    <property type="evidence" value="ECO:0007669"/>
    <property type="project" value="TreeGrafter"/>
</dbReference>
<dbReference type="Pfam" id="PF12890">
    <property type="entry name" value="DHOase"/>
    <property type="match status" value="1"/>
</dbReference>
<evidence type="ECO:0000313" key="3">
    <source>
        <dbReference type="EMBL" id="OYX00574.1"/>
    </source>
</evidence>
<dbReference type="AlphaFoldDB" id="A0A258CYX8"/>
<dbReference type="SUPFAM" id="SSF51556">
    <property type="entry name" value="Metallo-dependent hydrolases"/>
    <property type="match status" value="1"/>
</dbReference>
<feature type="non-terminal residue" evidence="3">
    <location>
        <position position="250"/>
    </location>
</feature>
<accession>A0A258CYX8</accession>
<comment type="caution">
    <text evidence="3">The sequence shown here is derived from an EMBL/GenBank/DDBJ whole genome shotgun (WGS) entry which is preliminary data.</text>
</comment>
<evidence type="ECO:0000313" key="4">
    <source>
        <dbReference type="Proteomes" id="UP000215616"/>
    </source>
</evidence>
<dbReference type="PANTHER" id="PTHR43668">
    <property type="entry name" value="ALLANTOINASE"/>
    <property type="match status" value="1"/>
</dbReference>
<dbReference type="Proteomes" id="UP000215616">
    <property type="component" value="Unassembled WGS sequence"/>
</dbReference>
<dbReference type="GO" id="GO:0004038">
    <property type="term" value="F:allantoinase activity"/>
    <property type="evidence" value="ECO:0007669"/>
    <property type="project" value="TreeGrafter"/>
</dbReference>
<keyword evidence="1" id="KW-0665">Pyrimidine biosynthesis</keyword>